<protein>
    <submittedName>
        <fullName evidence="1">Uncharacterized protein YjbJ (UPF0337 family)</fullName>
    </submittedName>
</protein>
<sequence>MSQSEKLRGRAAQVSGKFKELAGRATGNNRMRYRGRFEMFKGRALTRTAVWKDSLRGTLRDLRVSGR</sequence>
<evidence type="ECO:0000313" key="2">
    <source>
        <dbReference type="Proteomes" id="UP000579647"/>
    </source>
</evidence>
<reference evidence="1 2" key="1">
    <citation type="submission" date="2020-08" db="EMBL/GenBank/DDBJ databases">
        <title>Sequencing the genomes of 1000 actinobacteria strains.</title>
        <authorList>
            <person name="Klenk H.-P."/>
        </authorList>
    </citation>
    <scope>NUCLEOTIDE SEQUENCE [LARGE SCALE GENOMIC DNA]</scope>
    <source>
        <strain evidence="1 2">DSM 44598</strain>
    </source>
</reference>
<dbReference type="EMBL" id="JACHDO010000001">
    <property type="protein sequence ID" value="MBB5494219.1"/>
    <property type="molecule type" value="Genomic_DNA"/>
</dbReference>
<dbReference type="Proteomes" id="UP000579647">
    <property type="component" value="Unassembled WGS sequence"/>
</dbReference>
<evidence type="ECO:0000313" key="1">
    <source>
        <dbReference type="EMBL" id="MBB5494219.1"/>
    </source>
</evidence>
<keyword evidence="2" id="KW-1185">Reference proteome</keyword>
<accession>A0A840WB51</accession>
<comment type="caution">
    <text evidence="1">The sequence shown here is derived from an EMBL/GenBank/DDBJ whole genome shotgun (WGS) entry which is preliminary data.</text>
</comment>
<gene>
    <name evidence="1" type="ORF">HNR07_005356</name>
</gene>
<dbReference type="RefSeq" id="WP_184367356.1">
    <property type="nucleotide sequence ID" value="NZ_BAAAKM010000112.1"/>
</dbReference>
<dbReference type="InterPro" id="IPR036629">
    <property type="entry name" value="YjbJ_sf"/>
</dbReference>
<dbReference type="AlphaFoldDB" id="A0A840WB51"/>
<name>A0A840WB51_9ACTN</name>
<dbReference type="SUPFAM" id="SSF69047">
    <property type="entry name" value="Hypothetical protein YjbJ"/>
    <property type="match status" value="1"/>
</dbReference>
<organism evidence="1 2">
    <name type="scientific">Nocardiopsis metallicus</name>
    <dbReference type="NCBI Taxonomy" id="179819"/>
    <lineage>
        <taxon>Bacteria</taxon>
        <taxon>Bacillati</taxon>
        <taxon>Actinomycetota</taxon>
        <taxon>Actinomycetes</taxon>
        <taxon>Streptosporangiales</taxon>
        <taxon>Nocardiopsidaceae</taxon>
        <taxon>Nocardiopsis</taxon>
    </lineage>
</organism>
<proteinExistence type="predicted"/>